<dbReference type="InterPro" id="IPR002637">
    <property type="entry name" value="RdgB/HAM1"/>
</dbReference>
<keyword evidence="7 10" id="KW-0546">Nucleotide metabolism</keyword>
<keyword evidence="3 10" id="KW-0479">Metal-binding</keyword>
<evidence type="ECO:0000313" key="14">
    <source>
        <dbReference type="Proteomes" id="UP000196560"/>
    </source>
</evidence>
<feature type="binding site" evidence="10">
    <location>
        <begin position="21"/>
        <end position="26"/>
    </location>
    <ligand>
        <name>substrate</name>
    </ligand>
</feature>
<dbReference type="GO" id="GO:0036220">
    <property type="term" value="F:ITP diphosphatase activity"/>
    <property type="evidence" value="ECO:0007669"/>
    <property type="project" value="UniProtKB-UniRule"/>
</dbReference>
<evidence type="ECO:0000313" key="13">
    <source>
        <dbReference type="EMBL" id="OUN44127.1"/>
    </source>
</evidence>
<dbReference type="GO" id="GO:0017111">
    <property type="term" value="F:ribonucleoside triphosphate phosphatase activity"/>
    <property type="evidence" value="ECO:0007669"/>
    <property type="project" value="InterPro"/>
</dbReference>
<dbReference type="GO" id="GO:0009117">
    <property type="term" value="P:nucleotide metabolic process"/>
    <property type="evidence" value="ECO:0007669"/>
    <property type="project" value="UniProtKB-KW"/>
</dbReference>
<dbReference type="SUPFAM" id="SSF52972">
    <property type="entry name" value="ITPase-like"/>
    <property type="match status" value="1"/>
</dbReference>
<evidence type="ECO:0000256" key="4">
    <source>
        <dbReference type="ARBA" id="ARBA00022741"/>
    </source>
</evidence>
<feature type="binding site" evidence="10">
    <location>
        <begin position="168"/>
        <end position="171"/>
    </location>
    <ligand>
        <name>substrate</name>
    </ligand>
</feature>
<evidence type="ECO:0000256" key="3">
    <source>
        <dbReference type="ARBA" id="ARBA00022723"/>
    </source>
</evidence>
<dbReference type="AlphaFoldDB" id="A0A1Y3UAI9"/>
<feature type="binding site" evidence="10">
    <location>
        <begin position="197"/>
        <end position="198"/>
    </location>
    <ligand>
        <name>substrate</name>
    </ligand>
</feature>
<feature type="binding site" evidence="10">
    <location>
        <position position="85"/>
    </location>
    <ligand>
        <name>Mg(2+)</name>
        <dbReference type="ChEBI" id="CHEBI:18420"/>
    </ligand>
</feature>
<evidence type="ECO:0000256" key="1">
    <source>
        <dbReference type="ARBA" id="ARBA00008023"/>
    </source>
</evidence>
<dbReference type="HAMAP" id="MF_01405">
    <property type="entry name" value="Non_canon_purine_NTPase"/>
    <property type="match status" value="1"/>
</dbReference>
<evidence type="ECO:0000256" key="7">
    <source>
        <dbReference type="ARBA" id="ARBA00023080"/>
    </source>
</evidence>
<keyword evidence="5 10" id="KW-0378">Hydrolase</keyword>
<comment type="catalytic activity">
    <reaction evidence="9 10">
        <text>XTP + H2O = XMP + diphosphate + H(+)</text>
        <dbReference type="Rhea" id="RHEA:28610"/>
        <dbReference type="ChEBI" id="CHEBI:15377"/>
        <dbReference type="ChEBI" id="CHEBI:15378"/>
        <dbReference type="ChEBI" id="CHEBI:33019"/>
        <dbReference type="ChEBI" id="CHEBI:57464"/>
        <dbReference type="ChEBI" id="CHEBI:61314"/>
        <dbReference type="EC" id="3.6.1.66"/>
    </reaction>
</comment>
<dbReference type="STRING" id="1118060.GCA_000311845_01665"/>
<dbReference type="GO" id="GO:0046872">
    <property type="term" value="F:metal ion binding"/>
    <property type="evidence" value="ECO:0007669"/>
    <property type="project" value="UniProtKB-KW"/>
</dbReference>
<comment type="function">
    <text evidence="10">Pyrophosphatase that catalyzes the hydrolysis of nucleoside triphosphates to their monophosphate derivatives, with a high preference for the non-canonical purine nucleotides XTP (xanthosine triphosphate), dITP (deoxyinosine triphosphate) and ITP. Seems to function as a house-cleaning enzyme that removes non-canonical purine nucleotides from the nucleotide pool, thus preventing their incorporation into DNA/RNA and avoiding chromosomal lesions.</text>
</comment>
<keyword evidence="14" id="KW-1185">Reference proteome</keyword>
<dbReference type="Proteomes" id="UP000196560">
    <property type="component" value="Unassembled WGS sequence"/>
</dbReference>
<keyword evidence="6 10" id="KW-0460">Magnesium</keyword>
<sequence length="245" mass="25429">MALEKIDAAVLDPARTVVVATGNAHKLVEIEEILGRALPEMTFVALSQLGDFEDPEETGTTFAENAIIKAEAAVAATGLTAVADDSGLMVDALGGEPGVYSARYAGVHGDDAANNAKLLAKLEGVEDAARTARFVSSIAFIEPDGLVTMGEGTCEGVVGHAERGAHGFGYDPLFLPDDTPGKTMAELTPEEKNAISHRFHALEDLCAKLSARRDASALADEGAAAPVEDAERVSSQVATPEEGVQ</sequence>
<organism evidence="13 14">
    <name type="scientific">Enorma massiliensis</name>
    <dbReference type="NCBI Taxonomy" id="1472761"/>
    <lineage>
        <taxon>Bacteria</taxon>
        <taxon>Bacillati</taxon>
        <taxon>Actinomycetota</taxon>
        <taxon>Coriobacteriia</taxon>
        <taxon>Coriobacteriales</taxon>
        <taxon>Coriobacteriaceae</taxon>
        <taxon>Enorma</taxon>
    </lineage>
</organism>
<dbReference type="FunFam" id="3.90.950.10:FF:000001">
    <property type="entry name" value="dITP/XTP pyrophosphatase"/>
    <property type="match status" value="1"/>
</dbReference>
<dbReference type="PANTHER" id="PTHR11067:SF9">
    <property type="entry name" value="INOSINE TRIPHOSPHATE PYROPHOSPHATASE"/>
    <property type="match status" value="1"/>
</dbReference>
<protein>
    <recommendedName>
        <fullName evidence="10">dITP/XTP pyrophosphatase</fullName>
        <ecNumber evidence="10">3.6.1.66</ecNumber>
    </recommendedName>
    <alternativeName>
        <fullName evidence="10">Non-canonical purine NTP pyrophosphatase</fullName>
    </alternativeName>
    <alternativeName>
        <fullName evidence="10">Non-standard purine NTP pyrophosphatase</fullName>
    </alternativeName>
    <alternativeName>
        <fullName evidence="10">Nucleoside-triphosphate diphosphatase</fullName>
    </alternativeName>
    <alternativeName>
        <fullName evidence="10">Nucleoside-triphosphate pyrophosphatase</fullName>
        <shortName evidence="10">NTPase</shortName>
    </alternativeName>
</protein>
<comment type="caution">
    <text evidence="13">The sequence shown here is derived from an EMBL/GenBank/DDBJ whole genome shotgun (WGS) entry which is preliminary data.</text>
</comment>
<comment type="cofactor">
    <cofactor evidence="10">
        <name>Mg(2+)</name>
        <dbReference type="ChEBI" id="CHEBI:18420"/>
    </cofactor>
    <text evidence="10">Binds 1 Mg(2+) ion per subunit.</text>
</comment>
<dbReference type="GO" id="GO:0009146">
    <property type="term" value="P:purine nucleoside triphosphate catabolic process"/>
    <property type="evidence" value="ECO:0007669"/>
    <property type="project" value="UniProtKB-UniRule"/>
</dbReference>
<proteinExistence type="inferred from homology"/>
<reference evidence="14" key="1">
    <citation type="submission" date="2017-04" db="EMBL/GenBank/DDBJ databases">
        <title>Function of individual gut microbiota members based on whole genome sequencing of pure cultures obtained from chicken caecum.</title>
        <authorList>
            <person name="Medvecky M."/>
            <person name="Cejkova D."/>
            <person name="Polansky O."/>
            <person name="Karasova D."/>
            <person name="Kubasova T."/>
            <person name="Cizek A."/>
            <person name="Rychlik I."/>
        </authorList>
    </citation>
    <scope>NUCLEOTIDE SEQUENCE [LARGE SCALE GENOMIC DNA]</scope>
    <source>
        <strain evidence="14">An70</strain>
    </source>
</reference>
<accession>A0A1Y3UAI9</accession>
<feature type="binding site" evidence="10">
    <location>
        <position position="86"/>
    </location>
    <ligand>
        <name>substrate</name>
    </ligand>
</feature>
<dbReference type="GO" id="GO:0005829">
    <property type="term" value="C:cytosol"/>
    <property type="evidence" value="ECO:0007669"/>
    <property type="project" value="TreeGrafter"/>
</dbReference>
<evidence type="ECO:0000256" key="2">
    <source>
        <dbReference type="ARBA" id="ARBA00011738"/>
    </source>
</evidence>
<evidence type="ECO:0000256" key="12">
    <source>
        <dbReference type="SAM" id="MobiDB-lite"/>
    </source>
</evidence>
<keyword evidence="4 10" id="KW-0547">Nucleotide-binding</keyword>
<dbReference type="GO" id="GO:0000166">
    <property type="term" value="F:nucleotide binding"/>
    <property type="evidence" value="ECO:0007669"/>
    <property type="project" value="UniProtKB-KW"/>
</dbReference>
<dbReference type="eggNOG" id="COG0127">
    <property type="taxonomic scope" value="Bacteria"/>
</dbReference>
<evidence type="ECO:0000256" key="5">
    <source>
        <dbReference type="ARBA" id="ARBA00022801"/>
    </source>
</evidence>
<dbReference type="EC" id="3.6.1.66" evidence="10"/>
<dbReference type="EMBL" id="NFHO01000002">
    <property type="protein sequence ID" value="OUN44127.1"/>
    <property type="molecule type" value="Genomic_DNA"/>
</dbReference>
<dbReference type="Pfam" id="PF01725">
    <property type="entry name" value="Ham1p_like"/>
    <property type="match status" value="1"/>
</dbReference>
<dbReference type="RefSeq" id="WP_087185869.1">
    <property type="nucleotide sequence ID" value="NZ_NFHO01000002.1"/>
</dbReference>
<comment type="subunit">
    <text evidence="2 10">Homodimer.</text>
</comment>
<dbReference type="Gene3D" id="3.90.950.10">
    <property type="match status" value="1"/>
</dbReference>
<feature type="binding site" evidence="10">
    <location>
        <position position="192"/>
    </location>
    <ligand>
        <name>substrate</name>
    </ligand>
</feature>
<dbReference type="CDD" id="cd00515">
    <property type="entry name" value="HAM1"/>
    <property type="match status" value="1"/>
</dbReference>
<comment type="similarity">
    <text evidence="1 10 11">Belongs to the HAM1 NTPase family.</text>
</comment>
<name>A0A1Y3UAI9_9ACTN</name>
<comment type="catalytic activity">
    <reaction evidence="10">
        <text>ITP + H2O = IMP + diphosphate + H(+)</text>
        <dbReference type="Rhea" id="RHEA:29399"/>
        <dbReference type="ChEBI" id="CHEBI:15377"/>
        <dbReference type="ChEBI" id="CHEBI:15378"/>
        <dbReference type="ChEBI" id="CHEBI:33019"/>
        <dbReference type="ChEBI" id="CHEBI:58053"/>
        <dbReference type="ChEBI" id="CHEBI:61402"/>
        <dbReference type="EC" id="3.6.1.66"/>
    </reaction>
</comment>
<dbReference type="NCBIfam" id="TIGR00042">
    <property type="entry name" value="RdgB/HAM1 family non-canonical purine NTP pyrophosphatase"/>
    <property type="match status" value="1"/>
</dbReference>
<dbReference type="InterPro" id="IPR029001">
    <property type="entry name" value="ITPase-like_fam"/>
</dbReference>
<evidence type="ECO:0000256" key="10">
    <source>
        <dbReference type="HAMAP-Rule" id="MF_01405"/>
    </source>
</evidence>
<dbReference type="GO" id="GO:0036222">
    <property type="term" value="F:XTP diphosphatase activity"/>
    <property type="evidence" value="ECO:0007669"/>
    <property type="project" value="UniProtKB-UniRule"/>
</dbReference>
<dbReference type="GO" id="GO:0035870">
    <property type="term" value="F:dITP diphosphatase activity"/>
    <property type="evidence" value="ECO:0007669"/>
    <property type="project" value="UniProtKB-UniRule"/>
</dbReference>
<evidence type="ECO:0000256" key="11">
    <source>
        <dbReference type="RuleBase" id="RU003781"/>
    </source>
</evidence>
<gene>
    <name evidence="13" type="ORF">B5G21_02345</name>
</gene>
<feature type="binding site" evidence="10">
    <location>
        <position position="56"/>
    </location>
    <ligand>
        <name>Mg(2+)</name>
        <dbReference type="ChEBI" id="CHEBI:18420"/>
    </ligand>
</feature>
<evidence type="ECO:0000256" key="9">
    <source>
        <dbReference type="ARBA" id="ARBA00052017"/>
    </source>
</evidence>
<feature type="region of interest" description="Disordered" evidence="12">
    <location>
        <begin position="217"/>
        <end position="245"/>
    </location>
</feature>
<feature type="active site" description="Proton acceptor" evidence="10">
    <location>
        <position position="85"/>
    </location>
</feature>
<comment type="catalytic activity">
    <reaction evidence="8 10">
        <text>dITP + H2O = dIMP + diphosphate + H(+)</text>
        <dbReference type="Rhea" id="RHEA:28342"/>
        <dbReference type="ChEBI" id="CHEBI:15377"/>
        <dbReference type="ChEBI" id="CHEBI:15378"/>
        <dbReference type="ChEBI" id="CHEBI:33019"/>
        <dbReference type="ChEBI" id="CHEBI:61194"/>
        <dbReference type="ChEBI" id="CHEBI:61382"/>
        <dbReference type="EC" id="3.6.1.66"/>
    </reaction>
</comment>
<evidence type="ECO:0000256" key="6">
    <source>
        <dbReference type="ARBA" id="ARBA00022842"/>
    </source>
</evidence>
<evidence type="ECO:0000256" key="8">
    <source>
        <dbReference type="ARBA" id="ARBA00051875"/>
    </source>
</evidence>
<dbReference type="PANTHER" id="PTHR11067">
    <property type="entry name" value="INOSINE TRIPHOSPHATE PYROPHOSPHATASE/HAM1 PROTEIN"/>
    <property type="match status" value="1"/>
</dbReference>
<dbReference type="InterPro" id="IPR020922">
    <property type="entry name" value="dITP/XTP_pyrophosphatase"/>
</dbReference>